<reference evidence="1 2" key="1">
    <citation type="submission" date="2024-06" db="EMBL/GenBank/DDBJ databases">
        <title>Genomic Encyclopedia of Type Strains, Phase IV (KMG-IV): sequencing the most valuable type-strain genomes for metagenomic binning, comparative biology and taxonomic classification.</title>
        <authorList>
            <person name="Goeker M."/>
        </authorList>
    </citation>
    <scope>NUCLEOTIDE SEQUENCE [LARGE SCALE GENOMIC DNA]</scope>
    <source>
        <strain evidence="1 2">DSM 28303</strain>
    </source>
</reference>
<accession>A0ABV2FHP6</accession>
<dbReference type="InterPro" id="IPR023198">
    <property type="entry name" value="PGP-like_dom2"/>
</dbReference>
<dbReference type="GO" id="GO:0008967">
    <property type="term" value="F:phosphoglycolate phosphatase activity"/>
    <property type="evidence" value="ECO:0007669"/>
    <property type="project" value="UniProtKB-EC"/>
</dbReference>
<dbReference type="InterPro" id="IPR041492">
    <property type="entry name" value="HAD_2"/>
</dbReference>
<dbReference type="PANTHER" id="PTHR43434:SF20">
    <property type="entry name" value="5'-NUCLEOTIDASE"/>
    <property type="match status" value="1"/>
</dbReference>
<dbReference type="SUPFAM" id="SSF56784">
    <property type="entry name" value="HAD-like"/>
    <property type="match status" value="1"/>
</dbReference>
<dbReference type="Proteomes" id="UP001549122">
    <property type="component" value="Unassembled WGS sequence"/>
</dbReference>
<keyword evidence="1" id="KW-0378">Hydrolase</keyword>
<dbReference type="InterPro" id="IPR050155">
    <property type="entry name" value="HAD-like_hydrolase_sf"/>
</dbReference>
<dbReference type="RefSeq" id="WP_354365083.1">
    <property type="nucleotide sequence ID" value="NZ_JBEPLO010000011.1"/>
</dbReference>
<dbReference type="Gene3D" id="1.10.150.240">
    <property type="entry name" value="Putative phosphatase, domain 2"/>
    <property type="match status" value="1"/>
</dbReference>
<evidence type="ECO:0000313" key="2">
    <source>
        <dbReference type="Proteomes" id="UP001549122"/>
    </source>
</evidence>
<dbReference type="EC" id="3.1.3.18" evidence="1"/>
<gene>
    <name evidence="1" type="ORF">ABID29_001191</name>
</gene>
<organism evidence="1 2">
    <name type="scientific">Streptococcus rupicaprae</name>
    <dbReference type="NCBI Taxonomy" id="759619"/>
    <lineage>
        <taxon>Bacteria</taxon>
        <taxon>Bacillati</taxon>
        <taxon>Bacillota</taxon>
        <taxon>Bacilli</taxon>
        <taxon>Lactobacillales</taxon>
        <taxon>Streptococcaceae</taxon>
        <taxon>Streptococcus</taxon>
    </lineage>
</organism>
<name>A0ABV2FHP6_9STRE</name>
<sequence>MKHIFFDLDGTLADSSPGIINSFTQTFTDLGIPLPDIATLKSFIGPPLETSFAHFGDSTFINQAGDIYRHHYQSGGVNQVALYDQIVETLEFLKNEGYQLYVATSKNQPMAIKMLQNLNIDHYFVEIFGSLGNDHKADVIKRGLDRYSLTAPEAYMIGDTHYDMVGGKSLNLQTIGVTWGFGSEQSLLENGADYLVHHPLELVKLLETT</sequence>
<dbReference type="SFLD" id="SFLDS00003">
    <property type="entry name" value="Haloacid_Dehalogenase"/>
    <property type="match status" value="1"/>
</dbReference>
<dbReference type="PANTHER" id="PTHR43434">
    <property type="entry name" value="PHOSPHOGLYCOLATE PHOSPHATASE"/>
    <property type="match status" value="1"/>
</dbReference>
<keyword evidence="2" id="KW-1185">Reference proteome</keyword>
<dbReference type="SFLD" id="SFLDG01129">
    <property type="entry name" value="C1.5:_HAD__Beta-PGM__Phosphata"/>
    <property type="match status" value="1"/>
</dbReference>
<dbReference type="InterPro" id="IPR023214">
    <property type="entry name" value="HAD_sf"/>
</dbReference>
<evidence type="ECO:0000313" key="1">
    <source>
        <dbReference type="EMBL" id="MET3558076.1"/>
    </source>
</evidence>
<dbReference type="InterPro" id="IPR036412">
    <property type="entry name" value="HAD-like_sf"/>
</dbReference>
<dbReference type="EMBL" id="JBEPLO010000011">
    <property type="protein sequence ID" value="MET3558076.1"/>
    <property type="molecule type" value="Genomic_DNA"/>
</dbReference>
<dbReference type="Pfam" id="PF13419">
    <property type="entry name" value="HAD_2"/>
    <property type="match status" value="1"/>
</dbReference>
<protein>
    <submittedName>
        <fullName evidence="1">Phosphoglycolate phosphatase</fullName>
        <ecNumber evidence="1">3.1.3.18</ecNumber>
    </submittedName>
</protein>
<dbReference type="SFLD" id="SFLDG01135">
    <property type="entry name" value="C1.5.6:_HAD__Beta-PGM__Phospha"/>
    <property type="match status" value="1"/>
</dbReference>
<dbReference type="Gene3D" id="3.40.50.1000">
    <property type="entry name" value="HAD superfamily/HAD-like"/>
    <property type="match status" value="1"/>
</dbReference>
<comment type="caution">
    <text evidence="1">The sequence shown here is derived from an EMBL/GenBank/DDBJ whole genome shotgun (WGS) entry which is preliminary data.</text>
</comment>
<proteinExistence type="predicted"/>